<keyword evidence="2 4" id="KW-0238">DNA-binding</keyword>
<proteinExistence type="predicted"/>
<evidence type="ECO:0000313" key="7">
    <source>
        <dbReference type="Proteomes" id="UP001142153"/>
    </source>
</evidence>
<accession>A0ABT4PYA0</accession>
<dbReference type="Gene3D" id="1.10.357.10">
    <property type="entry name" value="Tetracycline Repressor, domain 2"/>
    <property type="match status" value="1"/>
</dbReference>
<feature type="DNA-binding region" description="H-T-H motif" evidence="4">
    <location>
        <begin position="35"/>
        <end position="54"/>
    </location>
</feature>
<dbReference type="SUPFAM" id="SSF46689">
    <property type="entry name" value="Homeodomain-like"/>
    <property type="match status" value="1"/>
</dbReference>
<protein>
    <submittedName>
        <fullName evidence="6">TetR/AcrR family transcriptional regulator</fullName>
    </submittedName>
</protein>
<dbReference type="InterPro" id="IPR001647">
    <property type="entry name" value="HTH_TetR"/>
</dbReference>
<dbReference type="InterPro" id="IPR011075">
    <property type="entry name" value="TetR_C"/>
</dbReference>
<evidence type="ECO:0000256" key="1">
    <source>
        <dbReference type="ARBA" id="ARBA00023015"/>
    </source>
</evidence>
<keyword evidence="7" id="KW-1185">Reference proteome</keyword>
<keyword evidence="1" id="KW-0805">Transcription regulation</keyword>
<evidence type="ECO:0000256" key="4">
    <source>
        <dbReference type="PROSITE-ProRule" id="PRU00335"/>
    </source>
</evidence>
<sequence>MPEPRLGRPRSTAAHGAILAATRQLLAENGYAEVSMERVAARAGVGKQTVYRRWASKAPLVAEAVLSAYRSASTADLPDSGDLAADLTSWLSGYTAFLATPDNAALVRALAAAAADDPQDGETLYRQLTGPQHEAIRERFRRGVQAGQVRADADLEAAAEAVIGVTLYRMLTPGDPDRRFDGLVDVLIAGIRR</sequence>
<dbReference type="PROSITE" id="PS50977">
    <property type="entry name" value="HTH_TETR_2"/>
    <property type="match status" value="1"/>
</dbReference>
<dbReference type="SUPFAM" id="SSF48498">
    <property type="entry name" value="Tetracyclin repressor-like, C-terminal domain"/>
    <property type="match status" value="1"/>
</dbReference>
<evidence type="ECO:0000256" key="2">
    <source>
        <dbReference type="ARBA" id="ARBA00023125"/>
    </source>
</evidence>
<dbReference type="PRINTS" id="PR00455">
    <property type="entry name" value="HTHTETR"/>
</dbReference>
<dbReference type="Pfam" id="PF16859">
    <property type="entry name" value="TetR_C_11"/>
    <property type="match status" value="1"/>
</dbReference>
<feature type="domain" description="HTH tetR-type" evidence="5">
    <location>
        <begin position="12"/>
        <end position="72"/>
    </location>
</feature>
<evidence type="ECO:0000256" key="3">
    <source>
        <dbReference type="ARBA" id="ARBA00023163"/>
    </source>
</evidence>
<gene>
    <name evidence="6" type="ORF">O6P37_21640</name>
</gene>
<organism evidence="6 7">
    <name type="scientific">Mycobacterium hippophais</name>
    <dbReference type="NCBI Taxonomy" id="3016340"/>
    <lineage>
        <taxon>Bacteria</taxon>
        <taxon>Bacillati</taxon>
        <taxon>Actinomycetota</taxon>
        <taxon>Actinomycetes</taxon>
        <taxon>Mycobacteriales</taxon>
        <taxon>Mycobacteriaceae</taxon>
        <taxon>Mycobacterium</taxon>
    </lineage>
</organism>
<dbReference type="InterPro" id="IPR050109">
    <property type="entry name" value="HTH-type_TetR-like_transc_reg"/>
</dbReference>
<dbReference type="InterPro" id="IPR009057">
    <property type="entry name" value="Homeodomain-like_sf"/>
</dbReference>
<name>A0ABT4PYA0_9MYCO</name>
<reference evidence="6" key="1">
    <citation type="submission" date="2022-12" db="EMBL/GenBank/DDBJ databases">
        <authorList>
            <person name="Deng Y."/>
            <person name="Zhang Y.-Q."/>
        </authorList>
    </citation>
    <scope>NUCLEOTIDE SEQUENCE</scope>
    <source>
        <strain evidence="6">CPCC 205372</strain>
    </source>
</reference>
<keyword evidence="3" id="KW-0804">Transcription</keyword>
<dbReference type="EMBL" id="JAPZPY010000011">
    <property type="protein sequence ID" value="MCZ8381478.1"/>
    <property type="molecule type" value="Genomic_DNA"/>
</dbReference>
<dbReference type="RefSeq" id="WP_269896012.1">
    <property type="nucleotide sequence ID" value="NZ_JAPZPY010000011.1"/>
</dbReference>
<comment type="caution">
    <text evidence="6">The sequence shown here is derived from an EMBL/GenBank/DDBJ whole genome shotgun (WGS) entry which is preliminary data.</text>
</comment>
<dbReference type="Pfam" id="PF00440">
    <property type="entry name" value="TetR_N"/>
    <property type="match status" value="1"/>
</dbReference>
<dbReference type="PANTHER" id="PTHR30055">
    <property type="entry name" value="HTH-TYPE TRANSCRIPTIONAL REGULATOR RUTR"/>
    <property type="match status" value="1"/>
</dbReference>
<dbReference type="InterPro" id="IPR036271">
    <property type="entry name" value="Tet_transcr_reg_TetR-rel_C_sf"/>
</dbReference>
<evidence type="ECO:0000313" key="6">
    <source>
        <dbReference type="EMBL" id="MCZ8381478.1"/>
    </source>
</evidence>
<dbReference type="Gene3D" id="1.10.10.60">
    <property type="entry name" value="Homeodomain-like"/>
    <property type="match status" value="1"/>
</dbReference>
<dbReference type="PANTHER" id="PTHR30055:SF148">
    <property type="entry name" value="TETR-FAMILY TRANSCRIPTIONAL REGULATOR"/>
    <property type="match status" value="1"/>
</dbReference>
<evidence type="ECO:0000259" key="5">
    <source>
        <dbReference type="PROSITE" id="PS50977"/>
    </source>
</evidence>
<dbReference type="Proteomes" id="UP001142153">
    <property type="component" value="Unassembled WGS sequence"/>
</dbReference>